<sequence>MKNISVQIVEMLFENPLEILEFGKPQSRANMTVIPIIYKGKTL</sequence>
<accession>X1JZ86</accession>
<name>X1JZ86_9ZZZZ</name>
<organism evidence="1">
    <name type="scientific">marine sediment metagenome</name>
    <dbReference type="NCBI Taxonomy" id="412755"/>
    <lineage>
        <taxon>unclassified sequences</taxon>
        <taxon>metagenomes</taxon>
        <taxon>ecological metagenomes</taxon>
    </lineage>
</organism>
<dbReference type="EMBL" id="BARU01035991">
    <property type="protein sequence ID" value="GAH86735.1"/>
    <property type="molecule type" value="Genomic_DNA"/>
</dbReference>
<reference evidence="1" key="1">
    <citation type="journal article" date="2014" name="Front. Microbiol.">
        <title>High frequency of phylogenetically diverse reductive dehalogenase-homologous genes in deep subseafloor sedimentary metagenomes.</title>
        <authorList>
            <person name="Kawai M."/>
            <person name="Futagami T."/>
            <person name="Toyoda A."/>
            <person name="Takaki Y."/>
            <person name="Nishi S."/>
            <person name="Hori S."/>
            <person name="Arai W."/>
            <person name="Tsubouchi T."/>
            <person name="Morono Y."/>
            <person name="Uchiyama I."/>
            <person name="Ito T."/>
            <person name="Fujiyama A."/>
            <person name="Inagaki F."/>
            <person name="Takami H."/>
        </authorList>
    </citation>
    <scope>NUCLEOTIDE SEQUENCE</scope>
    <source>
        <strain evidence="1">Expedition CK06-06</strain>
    </source>
</reference>
<comment type="caution">
    <text evidence="1">The sequence shown here is derived from an EMBL/GenBank/DDBJ whole genome shotgun (WGS) entry which is preliminary data.</text>
</comment>
<evidence type="ECO:0000313" key="1">
    <source>
        <dbReference type="EMBL" id="GAH86735.1"/>
    </source>
</evidence>
<feature type="non-terminal residue" evidence="1">
    <location>
        <position position="43"/>
    </location>
</feature>
<protein>
    <submittedName>
        <fullName evidence="1">Uncharacterized protein</fullName>
    </submittedName>
</protein>
<dbReference type="AlphaFoldDB" id="X1JZ86"/>
<gene>
    <name evidence="1" type="ORF">S03H2_56280</name>
</gene>
<proteinExistence type="predicted"/>